<reference evidence="8 9" key="1">
    <citation type="journal article" date="2021" name="ISME Commun">
        <title>Automated analysis of genomic sequences facilitates high-throughput and comprehensive description of bacteria.</title>
        <authorList>
            <person name="Hitch T.C.A."/>
        </authorList>
    </citation>
    <scope>NUCLEOTIDE SEQUENCE [LARGE SCALE GENOMIC DNA]</scope>
    <source>
        <strain evidence="8 9">Sanger_19</strain>
    </source>
</reference>
<keyword evidence="2 4" id="KW-0227">DNA damage</keyword>
<dbReference type="NCBIfam" id="TIGR00585">
    <property type="entry name" value="mutl"/>
    <property type="match status" value="1"/>
</dbReference>
<keyword evidence="8" id="KW-0378">Hydrolase</keyword>
<gene>
    <name evidence="4 8" type="primary">mutL</name>
    <name evidence="8" type="ORF">OCV43_05875</name>
</gene>
<organism evidence="8 9">
    <name type="scientific">Roseburia amylophila</name>
    <dbReference type="NCBI Taxonomy" id="2981794"/>
    <lineage>
        <taxon>Bacteria</taxon>
        <taxon>Bacillati</taxon>
        <taxon>Bacillota</taxon>
        <taxon>Clostridia</taxon>
        <taxon>Lachnospirales</taxon>
        <taxon>Lachnospiraceae</taxon>
        <taxon>Roseburia</taxon>
    </lineage>
</organism>
<evidence type="ECO:0000256" key="1">
    <source>
        <dbReference type="ARBA" id="ARBA00006082"/>
    </source>
</evidence>
<dbReference type="PANTHER" id="PTHR10073:SF12">
    <property type="entry name" value="DNA MISMATCH REPAIR PROTEIN MLH1"/>
    <property type="match status" value="1"/>
</dbReference>
<feature type="region of interest" description="Disordered" evidence="5">
    <location>
        <begin position="405"/>
        <end position="449"/>
    </location>
</feature>
<evidence type="ECO:0000256" key="4">
    <source>
        <dbReference type="HAMAP-Rule" id="MF_00149"/>
    </source>
</evidence>
<dbReference type="RefSeq" id="WP_262623663.1">
    <property type="nucleotide sequence ID" value="NZ_JAOQKI010000007.1"/>
</dbReference>
<dbReference type="InterPro" id="IPR042121">
    <property type="entry name" value="MutL_C_regsub"/>
</dbReference>
<name>A0ABT2SCM7_9FIRM</name>
<keyword evidence="9" id="KW-1185">Reference proteome</keyword>
<evidence type="ECO:0000256" key="5">
    <source>
        <dbReference type="SAM" id="MobiDB-lite"/>
    </source>
</evidence>
<keyword evidence="3 4" id="KW-0234">DNA repair</keyword>
<dbReference type="PANTHER" id="PTHR10073">
    <property type="entry name" value="DNA MISMATCH REPAIR PROTEIN MLH, PMS, MUTL"/>
    <property type="match status" value="1"/>
</dbReference>
<evidence type="ECO:0000259" key="7">
    <source>
        <dbReference type="SMART" id="SM01340"/>
    </source>
</evidence>
<sequence length="673" mass="76467">MPQIALLSQETIDKIAAGEVIERPSSVVKELVENAIDAGSSAVTVEIKEGGVSFIRISDNGCGIEREQIPLAFLRHSTSKIKSVEDLFTVTSLGFRGEALSSIAAVSQVELITKTNGDFTGSRYLIEGSKEVSLEEIGAPDGTTFIIRNLFYNTPARKKFLKSAQTEGTYIHELMQRMILSHPDVAFKFIMNNQVKLQSSGNGNIKDIIYHLYGRDITKALLPIAHESELFKVSGFIGKPMISRGNRGYELYFVNGRFIRSQILSKAIEDAFKPFLMQHQYPFTVLYFEIDSSLLDVNVHPTKMELRFSNQQELYREVQSILSAALVHRDIIPEVPVDTPKKNEMEVPKIEKVMPEPFEQKRLEEIRKAVRKDSPYEIKYPVSRPMGTGSVSSAEKLLTTIKSMQPEQTPEADIKNQPEQPEEQILTQPEGIRKEPLPEQSKKETEKELAKEAYVLREEETYGAKPEGSYEQGSFLKEEEMAKQKIIGQLFDTYWLVEYNDRLFIVDQHAAHEKVMYEKLKKQFEKKEFTSQAISPPIVITLSMREAEVLERFKEQFTKLGFEIEHFGGAEYSICGVPGNLYRLNTRDVLIDMLDELTDGISERATTDVILDKIASMSCKAAVKGSQRLSLPEMEQLMKDLMKLDNPYNCPHGRPTIIAMSKYEIEKKFKRIV</sequence>
<dbReference type="InterPro" id="IPR014762">
    <property type="entry name" value="DNA_mismatch_repair_CS"/>
</dbReference>
<dbReference type="InterPro" id="IPR037198">
    <property type="entry name" value="MutL_C_sf"/>
</dbReference>
<evidence type="ECO:0000313" key="8">
    <source>
        <dbReference type="EMBL" id="MCU6716808.1"/>
    </source>
</evidence>
<dbReference type="Pfam" id="PF01119">
    <property type="entry name" value="DNA_mis_repair"/>
    <property type="match status" value="1"/>
</dbReference>
<keyword evidence="8" id="KW-0540">Nuclease</keyword>
<evidence type="ECO:0000313" key="9">
    <source>
        <dbReference type="Proteomes" id="UP001209666"/>
    </source>
</evidence>
<dbReference type="InterPro" id="IPR013507">
    <property type="entry name" value="DNA_mismatch_S5_2-like"/>
</dbReference>
<dbReference type="Pfam" id="PF08676">
    <property type="entry name" value="MutL_C"/>
    <property type="match status" value="1"/>
</dbReference>
<dbReference type="SMART" id="SM00853">
    <property type="entry name" value="MutL_C"/>
    <property type="match status" value="1"/>
</dbReference>
<dbReference type="InterPro" id="IPR014721">
    <property type="entry name" value="Ribsml_uS5_D2-typ_fold_subgr"/>
</dbReference>
<proteinExistence type="inferred from homology"/>
<dbReference type="Gene3D" id="3.30.1540.20">
    <property type="entry name" value="MutL, C-terminal domain, dimerisation subdomain"/>
    <property type="match status" value="1"/>
</dbReference>
<dbReference type="InterPro" id="IPR042120">
    <property type="entry name" value="MutL_C_dimsub"/>
</dbReference>
<feature type="compositionally biased region" description="Basic and acidic residues" evidence="5">
    <location>
        <begin position="431"/>
        <end position="449"/>
    </location>
</feature>
<dbReference type="GO" id="GO:0004519">
    <property type="term" value="F:endonuclease activity"/>
    <property type="evidence" value="ECO:0007669"/>
    <property type="project" value="UniProtKB-KW"/>
</dbReference>
<dbReference type="EMBL" id="JAOQKI010000007">
    <property type="protein sequence ID" value="MCU6716808.1"/>
    <property type="molecule type" value="Genomic_DNA"/>
</dbReference>
<dbReference type="InterPro" id="IPR036890">
    <property type="entry name" value="HATPase_C_sf"/>
</dbReference>
<dbReference type="Gene3D" id="3.30.565.10">
    <property type="entry name" value="Histidine kinase-like ATPase, C-terminal domain"/>
    <property type="match status" value="1"/>
</dbReference>
<feature type="domain" description="DNA mismatch repair protein S5" evidence="7">
    <location>
        <begin position="209"/>
        <end position="327"/>
    </location>
</feature>
<dbReference type="InterPro" id="IPR038973">
    <property type="entry name" value="MutL/Mlh/Pms-like"/>
</dbReference>
<keyword evidence="8" id="KW-0255">Endonuclease</keyword>
<dbReference type="PROSITE" id="PS00058">
    <property type="entry name" value="DNA_MISMATCH_REPAIR_1"/>
    <property type="match status" value="1"/>
</dbReference>
<dbReference type="InterPro" id="IPR020667">
    <property type="entry name" value="DNA_mismatch_repair_MutL"/>
</dbReference>
<comment type="function">
    <text evidence="4">This protein is involved in the repair of mismatches in DNA. It is required for dam-dependent methyl-directed DNA mismatch repair. May act as a 'molecular matchmaker', a protein that promotes the formation of a stable complex between two or more DNA-binding proteins in an ATP-dependent manner without itself being part of a final effector complex.</text>
</comment>
<comment type="caution">
    <text evidence="8">The sequence shown here is derived from an EMBL/GenBank/DDBJ whole genome shotgun (WGS) entry which is preliminary data.</text>
</comment>
<evidence type="ECO:0000259" key="6">
    <source>
        <dbReference type="SMART" id="SM00853"/>
    </source>
</evidence>
<feature type="domain" description="MutL C-terminal dimerisation" evidence="6">
    <location>
        <begin position="486"/>
        <end position="629"/>
    </location>
</feature>
<dbReference type="SUPFAM" id="SSF118116">
    <property type="entry name" value="DNA mismatch repair protein MutL"/>
    <property type="match status" value="1"/>
</dbReference>
<dbReference type="Gene3D" id="3.30.230.10">
    <property type="match status" value="1"/>
</dbReference>
<dbReference type="Proteomes" id="UP001209666">
    <property type="component" value="Unassembled WGS sequence"/>
</dbReference>
<dbReference type="InterPro" id="IPR020568">
    <property type="entry name" value="Ribosomal_Su5_D2-typ_SF"/>
</dbReference>
<dbReference type="CDD" id="cd16926">
    <property type="entry name" value="HATPase_MutL-MLH-PMS-like"/>
    <property type="match status" value="1"/>
</dbReference>
<dbReference type="Gene3D" id="3.30.1370.100">
    <property type="entry name" value="MutL, C-terminal domain, regulatory subdomain"/>
    <property type="match status" value="1"/>
</dbReference>
<dbReference type="SUPFAM" id="SSF55874">
    <property type="entry name" value="ATPase domain of HSP90 chaperone/DNA topoisomerase II/histidine kinase"/>
    <property type="match status" value="1"/>
</dbReference>
<dbReference type="SUPFAM" id="SSF54211">
    <property type="entry name" value="Ribosomal protein S5 domain 2-like"/>
    <property type="match status" value="1"/>
</dbReference>
<protein>
    <recommendedName>
        <fullName evidence="4">DNA mismatch repair protein MutL</fullName>
    </recommendedName>
</protein>
<dbReference type="CDD" id="cd00782">
    <property type="entry name" value="MutL_Trans"/>
    <property type="match status" value="1"/>
</dbReference>
<dbReference type="InterPro" id="IPR002099">
    <property type="entry name" value="MutL/Mlh/PMS"/>
</dbReference>
<accession>A0ABT2SCM7</accession>
<dbReference type="SMART" id="SM01340">
    <property type="entry name" value="DNA_mis_repair"/>
    <property type="match status" value="1"/>
</dbReference>
<evidence type="ECO:0000256" key="3">
    <source>
        <dbReference type="ARBA" id="ARBA00023204"/>
    </source>
</evidence>
<dbReference type="HAMAP" id="MF_00149">
    <property type="entry name" value="DNA_mis_repair"/>
    <property type="match status" value="1"/>
</dbReference>
<dbReference type="Pfam" id="PF13589">
    <property type="entry name" value="HATPase_c_3"/>
    <property type="match status" value="1"/>
</dbReference>
<comment type="similarity">
    <text evidence="1 4">Belongs to the DNA mismatch repair MutL/HexB family.</text>
</comment>
<dbReference type="InterPro" id="IPR014790">
    <property type="entry name" value="MutL_C"/>
</dbReference>
<evidence type="ECO:0000256" key="2">
    <source>
        <dbReference type="ARBA" id="ARBA00022763"/>
    </source>
</evidence>